<keyword evidence="1" id="KW-0812">Transmembrane</keyword>
<gene>
    <name evidence="2" type="ORF">CUN49_16345</name>
</gene>
<sequence length="70" mass="7752">MAPVRDVRRARLAEWIALAAIMALALTLRLALPDVVEFRQDEANLSLLARQMAQGRTFPLYSIDSSVGVL</sequence>
<evidence type="ECO:0000313" key="2">
    <source>
        <dbReference type="EMBL" id="PJF34303.1"/>
    </source>
</evidence>
<reference evidence="2 3" key="1">
    <citation type="submission" date="2017-11" db="EMBL/GenBank/DDBJ databases">
        <title>Evolution of Phototrophy in the Chloroflexi Phylum Driven by Horizontal Gene Transfer.</title>
        <authorList>
            <person name="Ward L.M."/>
            <person name="Hemp J."/>
            <person name="Shih P.M."/>
            <person name="Mcglynn S.E."/>
            <person name="Fischer W."/>
        </authorList>
    </citation>
    <scope>NUCLEOTIDE SEQUENCE [LARGE SCALE GENOMIC DNA]</scope>
    <source>
        <strain evidence="2">JP3_13</strain>
    </source>
</reference>
<evidence type="ECO:0000313" key="3">
    <source>
        <dbReference type="Proteomes" id="UP000229681"/>
    </source>
</evidence>
<feature type="transmembrane region" description="Helical" evidence="1">
    <location>
        <begin position="12"/>
        <end position="32"/>
    </location>
</feature>
<comment type="caution">
    <text evidence="2">The sequence shown here is derived from an EMBL/GenBank/DDBJ whole genome shotgun (WGS) entry which is preliminary data.</text>
</comment>
<keyword evidence="1" id="KW-0472">Membrane</keyword>
<proteinExistence type="predicted"/>
<protein>
    <submittedName>
        <fullName evidence="2">Uncharacterized protein</fullName>
    </submittedName>
</protein>
<name>A0A2M8P9S3_9CHLR</name>
<dbReference type="AlphaFoldDB" id="A0A2M8P9S3"/>
<feature type="non-terminal residue" evidence="2">
    <location>
        <position position="70"/>
    </location>
</feature>
<dbReference type="Proteomes" id="UP000229681">
    <property type="component" value="Unassembled WGS sequence"/>
</dbReference>
<dbReference type="EMBL" id="PGTM01000490">
    <property type="protein sequence ID" value="PJF34303.1"/>
    <property type="molecule type" value="Genomic_DNA"/>
</dbReference>
<accession>A0A2M8P9S3</accession>
<keyword evidence="1" id="KW-1133">Transmembrane helix</keyword>
<organism evidence="2 3">
    <name type="scientific">Candidatus Thermofonsia Clade 1 bacterium</name>
    <dbReference type="NCBI Taxonomy" id="2364210"/>
    <lineage>
        <taxon>Bacteria</taxon>
        <taxon>Bacillati</taxon>
        <taxon>Chloroflexota</taxon>
        <taxon>Candidatus Thermofontia</taxon>
        <taxon>Candidatus Thermofonsia Clade 1</taxon>
    </lineage>
</organism>
<evidence type="ECO:0000256" key="1">
    <source>
        <dbReference type="SAM" id="Phobius"/>
    </source>
</evidence>